<protein>
    <submittedName>
        <fullName evidence="1">Uncharacterized protein</fullName>
    </submittedName>
</protein>
<keyword evidence="2" id="KW-1185">Reference proteome</keyword>
<organism evidence="1 2">
    <name type="scientific">Penicillium canescens</name>
    <dbReference type="NCBI Taxonomy" id="5083"/>
    <lineage>
        <taxon>Eukaryota</taxon>
        <taxon>Fungi</taxon>
        <taxon>Dikarya</taxon>
        <taxon>Ascomycota</taxon>
        <taxon>Pezizomycotina</taxon>
        <taxon>Eurotiomycetes</taxon>
        <taxon>Eurotiomycetidae</taxon>
        <taxon>Eurotiales</taxon>
        <taxon>Aspergillaceae</taxon>
        <taxon>Penicillium</taxon>
    </lineage>
</organism>
<reference evidence="1" key="1">
    <citation type="journal article" date="2023" name="IMA Fungus">
        <title>Comparative genomic study of the Penicillium genus elucidates a diverse pangenome and 15 lateral gene transfer events.</title>
        <authorList>
            <person name="Petersen C."/>
            <person name="Sorensen T."/>
            <person name="Nielsen M.R."/>
            <person name="Sondergaard T.E."/>
            <person name="Sorensen J.L."/>
            <person name="Fitzpatrick D.A."/>
            <person name="Frisvad J.C."/>
            <person name="Nielsen K.L."/>
        </authorList>
    </citation>
    <scope>NUCLEOTIDE SEQUENCE</scope>
    <source>
        <strain evidence="1">IBT 15450</strain>
    </source>
</reference>
<dbReference type="EMBL" id="JAQJZL010000015">
    <property type="protein sequence ID" value="KAJ6026420.1"/>
    <property type="molecule type" value="Genomic_DNA"/>
</dbReference>
<proteinExistence type="predicted"/>
<dbReference type="AlphaFoldDB" id="A0AAD6I003"/>
<evidence type="ECO:0000313" key="2">
    <source>
        <dbReference type="Proteomes" id="UP001219568"/>
    </source>
</evidence>
<comment type="caution">
    <text evidence="1">The sequence shown here is derived from an EMBL/GenBank/DDBJ whole genome shotgun (WGS) entry which is preliminary data.</text>
</comment>
<sequence>MEANMKLYEVTAKKDKPRAMTVLAVGNEIFLASSVKKSANFAFAYPKAKVSNALEEYQTTFHKNGGESTEGHKNSANCGEVMSAQMYYTTDKNKDTPLKGRDAKYCTVVADKDDKPQNTDPCSSMSTWGCNLFVKQLEVEPVDITIKAQPFDLVEKMGKPVIDQIPLCALDYKPPEASATPKAST</sequence>
<name>A0AAD6I003_PENCN</name>
<evidence type="ECO:0000313" key="1">
    <source>
        <dbReference type="EMBL" id="KAJ6026420.1"/>
    </source>
</evidence>
<reference evidence="1" key="2">
    <citation type="submission" date="2023-01" db="EMBL/GenBank/DDBJ databases">
        <authorList>
            <person name="Petersen C."/>
        </authorList>
    </citation>
    <scope>NUCLEOTIDE SEQUENCE</scope>
    <source>
        <strain evidence="1">IBT 15450</strain>
    </source>
</reference>
<dbReference type="Proteomes" id="UP001219568">
    <property type="component" value="Unassembled WGS sequence"/>
</dbReference>
<gene>
    <name evidence="1" type="ORF">N7460_011237</name>
</gene>
<accession>A0AAD6I003</accession>